<reference evidence="3" key="1">
    <citation type="submission" date="2012-07" db="EMBL/GenBank/DDBJ databases">
        <title>Genome of the Chinese tree shrew, a rising model animal genetically related to primates.</title>
        <authorList>
            <person name="Zhang G."/>
            <person name="Fan Y."/>
            <person name="Yao Y."/>
            <person name="Huang Z."/>
        </authorList>
    </citation>
    <scope>NUCLEOTIDE SEQUENCE [LARGE SCALE GENOMIC DNA]</scope>
</reference>
<evidence type="ECO:0000313" key="3">
    <source>
        <dbReference type="Proteomes" id="UP000011518"/>
    </source>
</evidence>
<accession>L9L8G0</accession>
<proteinExistence type="predicted"/>
<dbReference type="AlphaFoldDB" id="L9L8G0"/>
<reference evidence="3" key="2">
    <citation type="journal article" date="2013" name="Nat. Commun.">
        <title>Genome of the Chinese tree shrew.</title>
        <authorList>
            <person name="Fan Y."/>
            <person name="Huang Z.Y."/>
            <person name="Cao C.C."/>
            <person name="Chen C.S."/>
            <person name="Chen Y.X."/>
            <person name="Fan D.D."/>
            <person name="He J."/>
            <person name="Hou H.L."/>
            <person name="Hu L."/>
            <person name="Hu X.T."/>
            <person name="Jiang X.T."/>
            <person name="Lai R."/>
            <person name="Lang Y.S."/>
            <person name="Liang B."/>
            <person name="Liao S.G."/>
            <person name="Mu D."/>
            <person name="Ma Y.Y."/>
            <person name="Niu Y.Y."/>
            <person name="Sun X.Q."/>
            <person name="Xia J.Q."/>
            <person name="Xiao J."/>
            <person name="Xiong Z.Q."/>
            <person name="Xu L."/>
            <person name="Yang L."/>
            <person name="Zhang Y."/>
            <person name="Zhao W."/>
            <person name="Zhao X.D."/>
            <person name="Zheng Y.T."/>
            <person name="Zhou J.M."/>
            <person name="Zhu Y.B."/>
            <person name="Zhang G.J."/>
            <person name="Wang J."/>
            <person name="Yao Y.G."/>
        </authorList>
    </citation>
    <scope>NUCLEOTIDE SEQUENCE [LARGE SCALE GENOMIC DNA]</scope>
</reference>
<dbReference type="InParanoid" id="L9L8G0"/>
<sequence length="197" mass="21397">MKLGRSPAGTEAEGRTRQATAARKAYPSASEGQEEAPATFQPAWNLGAPLCVTRAALRSARLPGAIRKGLKPPWQPITTPGRLKTAGSGLNQLTCTSSRSRAHTYTRVMRILDRDAGRPRRTVPDNSCLFSALSLVAGELLKEPHRSQPPLRKRQEGSSDTDTMLLYCLSIWDLELKTNGYVPSAQSEGPLRVSEAC</sequence>
<organism evidence="2 3">
    <name type="scientific">Tupaia chinensis</name>
    <name type="common">Chinese tree shrew</name>
    <name type="synonym">Tupaia belangeri chinensis</name>
    <dbReference type="NCBI Taxonomy" id="246437"/>
    <lineage>
        <taxon>Eukaryota</taxon>
        <taxon>Metazoa</taxon>
        <taxon>Chordata</taxon>
        <taxon>Craniata</taxon>
        <taxon>Vertebrata</taxon>
        <taxon>Euteleostomi</taxon>
        <taxon>Mammalia</taxon>
        <taxon>Eutheria</taxon>
        <taxon>Euarchontoglires</taxon>
        <taxon>Scandentia</taxon>
        <taxon>Tupaiidae</taxon>
        <taxon>Tupaia</taxon>
    </lineage>
</organism>
<keyword evidence="3" id="KW-1185">Reference proteome</keyword>
<evidence type="ECO:0000313" key="2">
    <source>
        <dbReference type="EMBL" id="ELW71405.1"/>
    </source>
</evidence>
<evidence type="ECO:0000256" key="1">
    <source>
        <dbReference type="SAM" id="MobiDB-lite"/>
    </source>
</evidence>
<feature type="region of interest" description="Disordered" evidence="1">
    <location>
        <begin position="1"/>
        <end position="38"/>
    </location>
</feature>
<dbReference type="Proteomes" id="UP000011518">
    <property type="component" value="Unassembled WGS sequence"/>
</dbReference>
<dbReference type="EMBL" id="KB320466">
    <property type="protein sequence ID" value="ELW71405.1"/>
    <property type="molecule type" value="Genomic_DNA"/>
</dbReference>
<gene>
    <name evidence="2" type="ORF">TREES_T100019195</name>
</gene>
<protein>
    <submittedName>
        <fullName evidence="2">Uncharacterized protein</fullName>
    </submittedName>
</protein>
<name>L9L8G0_TUPCH</name>